<dbReference type="PANTHER" id="PTHR46513">
    <property type="entry name" value="VITELLOGENIN RECEPTOR-LIKE PROTEIN-RELATED-RELATED"/>
    <property type="match status" value="1"/>
</dbReference>
<dbReference type="EMBL" id="AMQN01004850">
    <property type="status" value="NOT_ANNOTATED_CDS"/>
    <property type="molecule type" value="Genomic_DNA"/>
</dbReference>
<sequence>MPGCKRKEIMHSEYRGQQPVFLMTGRHTDQTHVLSMMFGNPETAWYQDILTHTQFHVVQWLFNPDEIDLHAVATDYQSQRAYIFDPVQPFIRRLSISSDGRNITEAYGLPVPVSRKVQGLAVDWVSRNLYWTDATFNWIGMTPLKHEDKYKFIVRQNLFSPHGIGVHPKTSSLFWADSESGLVERSDLKGGNRRTFIPNDGSIPSALIVYEDRVYWKSGIQFSGRNQVYSIGVNGQGRRTEISDAFTVGCYSRSYALHFLNCMYQGLIFTTTSDHPYIYDGEQKTGYTVQHLKRYNGLAMYAQDKQPEMDSPCDGKSCQSFCVATNDNSDAECFCGHYEDETRNGQCQESPELFYPTYIYHNTTAIYRQSTWATGRYDPPVEVLKASDIKTFDVDHKNRRIFYVAGHVILSSGLTVGSSEKVVARNTATDDVITGIAVDWINHNIYWTISDSIVLAAISGEYVYRLHSNRDHVGDVVVHPGQKKIFWIENGAMQSIFSSNLDGSEISTFISSDTGHPRKLHIDYSRTRLYWTDSAENKLESINLNGFDRKTHLTSTSPYGVAVFGDQMAWTSSEGLLWAFKENSYAYSLETRVNNLRDLKVYSETGFPDFPPNDSTPTAPTKRTMTESSKATMTESTKATMTESSKATMTESTTTTLTAPTKRTMTESSKATMTESTKATMTESSKATMTESTTTSTPANAIVVAVGAGAGCLFLITVAIAISCILARKYRSPRNSATESHYEVPRGVPDVPHDYTTPELPAMQNRMPHRTANTHDTSSYLQPVHEYDEIRDY</sequence>
<evidence type="ECO:0000313" key="4">
    <source>
        <dbReference type="EMBL" id="ELU14467.1"/>
    </source>
</evidence>
<dbReference type="Gene3D" id="2.120.10.30">
    <property type="entry name" value="TolB, C-terminal domain"/>
    <property type="match status" value="2"/>
</dbReference>
<organism evidence="4">
    <name type="scientific">Capitella teleta</name>
    <name type="common">Polychaete worm</name>
    <dbReference type="NCBI Taxonomy" id="283909"/>
    <lineage>
        <taxon>Eukaryota</taxon>
        <taxon>Metazoa</taxon>
        <taxon>Spiralia</taxon>
        <taxon>Lophotrochozoa</taxon>
        <taxon>Annelida</taxon>
        <taxon>Polychaeta</taxon>
        <taxon>Sedentaria</taxon>
        <taxon>Scolecida</taxon>
        <taxon>Capitellidae</taxon>
        <taxon>Capitella</taxon>
    </lineage>
</organism>
<dbReference type="EMBL" id="KB294486">
    <property type="protein sequence ID" value="ELU14467.1"/>
    <property type="molecule type" value="Genomic_DNA"/>
</dbReference>
<protein>
    <recommendedName>
        <fullName evidence="7">EGF-like domain-containing protein</fullName>
    </recommendedName>
</protein>
<keyword evidence="6" id="KW-1185">Reference proteome</keyword>
<evidence type="ECO:0000313" key="6">
    <source>
        <dbReference type="Proteomes" id="UP000014760"/>
    </source>
</evidence>
<feature type="compositionally biased region" description="Polar residues" evidence="2">
    <location>
        <begin position="667"/>
        <end position="678"/>
    </location>
</feature>
<feature type="compositionally biased region" description="Polar residues" evidence="2">
    <location>
        <begin position="613"/>
        <end position="638"/>
    </location>
</feature>
<accession>R7V7K9</accession>
<dbReference type="PROSITE" id="PS51120">
    <property type="entry name" value="LDLRB"/>
    <property type="match status" value="2"/>
</dbReference>
<proteinExistence type="predicted"/>
<reference evidence="4 6" key="2">
    <citation type="journal article" date="2013" name="Nature">
        <title>Insights into bilaterian evolution from three spiralian genomes.</title>
        <authorList>
            <person name="Simakov O."/>
            <person name="Marletaz F."/>
            <person name="Cho S.J."/>
            <person name="Edsinger-Gonzales E."/>
            <person name="Havlak P."/>
            <person name="Hellsten U."/>
            <person name="Kuo D.H."/>
            <person name="Larsson T."/>
            <person name="Lv J."/>
            <person name="Arendt D."/>
            <person name="Savage R."/>
            <person name="Osoegawa K."/>
            <person name="de Jong P."/>
            <person name="Grimwood J."/>
            <person name="Chapman J.A."/>
            <person name="Shapiro H."/>
            <person name="Aerts A."/>
            <person name="Otillar R.P."/>
            <person name="Terry A.Y."/>
            <person name="Boore J.L."/>
            <person name="Grigoriev I.V."/>
            <person name="Lindberg D.R."/>
            <person name="Seaver E.C."/>
            <person name="Weisblat D.A."/>
            <person name="Putnam N.H."/>
            <person name="Rokhsar D.S."/>
        </authorList>
    </citation>
    <scope>NUCLEOTIDE SEQUENCE</scope>
    <source>
        <strain evidence="4 6">I ESC-2004</strain>
    </source>
</reference>
<dbReference type="STRING" id="283909.R7V7K9"/>
<dbReference type="InterPro" id="IPR000033">
    <property type="entry name" value="LDLR_classB_rpt"/>
</dbReference>
<keyword evidence="3" id="KW-0472">Membrane</keyword>
<feature type="repeat" description="LDL-receptor class B" evidence="1">
    <location>
        <begin position="483"/>
        <end position="526"/>
    </location>
</feature>
<dbReference type="HOGENOM" id="CLU_015472_0_0_1"/>
<evidence type="ECO:0000256" key="2">
    <source>
        <dbReference type="SAM" id="MobiDB-lite"/>
    </source>
</evidence>
<dbReference type="PANTHER" id="PTHR46513:SF13">
    <property type="entry name" value="EGF-LIKE DOMAIN-CONTAINING PROTEIN"/>
    <property type="match status" value="1"/>
</dbReference>
<dbReference type="EnsemblMetazoa" id="CapteT226953">
    <property type="protein sequence ID" value="CapteP226953"/>
    <property type="gene ID" value="CapteG226953"/>
</dbReference>
<dbReference type="InterPro" id="IPR011042">
    <property type="entry name" value="6-blade_b-propeller_TolB-like"/>
</dbReference>
<feature type="compositionally biased region" description="Low complexity" evidence="2">
    <location>
        <begin position="679"/>
        <end position="692"/>
    </location>
</feature>
<dbReference type="SMART" id="SM00135">
    <property type="entry name" value="LY"/>
    <property type="match status" value="5"/>
</dbReference>
<reference evidence="5" key="3">
    <citation type="submission" date="2015-06" db="UniProtKB">
        <authorList>
            <consortium name="EnsemblMetazoa"/>
        </authorList>
    </citation>
    <scope>IDENTIFICATION</scope>
</reference>
<keyword evidence="3" id="KW-0812">Transmembrane</keyword>
<keyword evidence="3" id="KW-1133">Transmembrane helix</keyword>
<feature type="transmembrane region" description="Helical" evidence="3">
    <location>
        <begin position="701"/>
        <end position="727"/>
    </location>
</feature>
<dbReference type="Pfam" id="PF00058">
    <property type="entry name" value="Ldl_recept_b"/>
    <property type="match status" value="2"/>
</dbReference>
<evidence type="ECO:0000313" key="5">
    <source>
        <dbReference type="EnsemblMetazoa" id="CapteP226953"/>
    </source>
</evidence>
<feature type="region of interest" description="Disordered" evidence="2">
    <location>
        <begin position="608"/>
        <end position="692"/>
    </location>
</feature>
<dbReference type="SUPFAM" id="SSF63825">
    <property type="entry name" value="YWTD domain"/>
    <property type="match status" value="2"/>
</dbReference>
<dbReference type="Proteomes" id="UP000014760">
    <property type="component" value="Unassembled WGS sequence"/>
</dbReference>
<evidence type="ECO:0000256" key="1">
    <source>
        <dbReference type="PROSITE-ProRule" id="PRU00461"/>
    </source>
</evidence>
<feature type="repeat" description="LDL-receptor class B" evidence="1">
    <location>
        <begin position="171"/>
        <end position="213"/>
    </location>
</feature>
<evidence type="ECO:0000256" key="3">
    <source>
        <dbReference type="SAM" id="Phobius"/>
    </source>
</evidence>
<dbReference type="AlphaFoldDB" id="R7V7K9"/>
<reference evidence="6" key="1">
    <citation type="submission" date="2012-12" db="EMBL/GenBank/DDBJ databases">
        <authorList>
            <person name="Hellsten U."/>
            <person name="Grimwood J."/>
            <person name="Chapman J.A."/>
            <person name="Shapiro H."/>
            <person name="Aerts A."/>
            <person name="Otillar R.P."/>
            <person name="Terry A.Y."/>
            <person name="Boore J.L."/>
            <person name="Simakov O."/>
            <person name="Marletaz F."/>
            <person name="Cho S.-J."/>
            <person name="Edsinger-Gonzales E."/>
            <person name="Havlak P."/>
            <person name="Kuo D.-H."/>
            <person name="Larsson T."/>
            <person name="Lv J."/>
            <person name="Arendt D."/>
            <person name="Savage R."/>
            <person name="Osoegawa K."/>
            <person name="de Jong P."/>
            <person name="Lindberg D.R."/>
            <person name="Seaver E.C."/>
            <person name="Weisblat D.A."/>
            <person name="Putnam N.H."/>
            <person name="Grigoriev I.V."/>
            <person name="Rokhsar D.S."/>
        </authorList>
    </citation>
    <scope>NUCLEOTIDE SEQUENCE</scope>
    <source>
        <strain evidence="6">I ESC-2004</strain>
    </source>
</reference>
<feature type="compositionally biased region" description="Low complexity" evidence="2">
    <location>
        <begin position="639"/>
        <end position="663"/>
    </location>
</feature>
<gene>
    <name evidence="4" type="ORF">CAPTEDRAFT_226953</name>
</gene>
<dbReference type="OMA" id="ITHRCAC"/>
<dbReference type="InterPro" id="IPR050778">
    <property type="entry name" value="Cueball_EGF_LRP_Nidogen"/>
</dbReference>
<evidence type="ECO:0008006" key="7">
    <source>
        <dbReference type="Google" id="ProtNLM"/>
    </source>
</evidence>
<name>R7V7K9_CAPTE</name>
<dbReference type="EMBL" id="AMQN01004849">
    <property type="status" value="NOT_ANNOTATED_CDS"/>
    <property type="molecule type" value="Genomic_DNA"/>
</dbReference>
<dbReference type="OrthoDB" id="664115at2759"/>